<organism evidence="7 8">
    <name type="scientific">Gordonia bronchialis (strain ATCC 25592 / DSM 43247 / BCRC 13721 / JCM 3198 / KCTC 3076 / NBRC 16047 / NCTC 10667)</name>
    <name type="common">Rhodococcus bronchialis</name>
    <dbReference type="NCBI Taxonomy" id="526226"/>
    <lineage>
        <taxon>Bacteria</taxon>
        <taxon>Bacillati</taxon>
        <taxon>Actinomycetota</taxon>
        <taxon>Actinomycetes</taxon>
        <taxon>Mycobacteriales</taxon>
        <taxon>Gordoniaceae</taxon>
        <taxon>Gordonia</taxon>
    </lineage>
</organism>
<evidence type="ECO:0000256" key="2">
    <source>
        <dbReference type="ARBA" id="ARBA00022692"/>
    </source>
</evidence>
<dbReference type="HOGENOM" id="CLU_1832340_0_0_11"/>
<dbReference type="Pfam" id="PF14237">
    <property type="entry name" value="GYF_2"/>
    <property type="match status" value="1"/>
</dbReference>
<keyword evidence="2" id="KW-0812">Transmembrane</keyword>
<evidence type="ECO:0000313" key="7">
    <source>
        <dbReference type="EMBL" id="ACY20816.1"/>
    </source>
</evidence>
<dbReference type="STRING" id="526226.Gbro_1541"/>
<reference evidence="7 8" key="2">
    <citation type="journal article" date="2010" name="Stand. Genomic Sci.">
        <title>Complete genome sequence of Gordonia bronchialis type strain (3410).</title>
        <authorList>
            <person name="Ivanova N."/>
            <person name="Sikorski J."/>
            <person name="Jando M."/>
            <person name="Lapidus A."/>
            <person name="Nolan M."/>
            <person name="Lucas S."/>
            <person name="Del Rio T.G."/>
            <person name="Tice H."/>
            <person name="Copeland A."/>
            <person name="Cheng J.F."/>
            <person name="Chen F."/>
            <person name="Bruce D."/>
            <person name="Goodwin L."/>
            <person name="Pitluck S."/>
            <person name="Mavromatis K."/>
            <person name="Ovchinnikova G."/>
            <person name="Pati A."/>
            <person name="Chen A."/>
            <person name="Palaniappan K."/>
            <person name="Land M."/>
            <person name="Hauser L."/>
            <person name="Chang Y.J."/>
            <person name="Jeffries C.D."/>
            <person name="Chain P."/>
            <person name="Saunders E."/>
            <person name="Han C."/>
            <person name="Detter J.C."/>
            <person name="Brettin T."/>
            <person name="Rohde M."/>
            <person name="Goker M."/>
            <person name="Bristow J."/>
            <person name="Eisen J.A."/>
            <person name="Markowitz V."/>
            <person name="Hugenholtz P."/>
            <person name="Klenk H.P."/>
            <person name="Kyrpides N.C."/>
        </authorList>
    </citation>
    <scope>NUCLEOTIDE SEQUENCE [LARGE SCALE GENOMIC DNA]</scope>
    <source>
        <strain evidence="8">ATCC 25592 / DSM 43247 / BCRC 13721 / JCM 3198 / KCTC 3076 / NBRC 16047 / NCTC 10667</strain>
    </source>
</reference>
<name>D0L731_GORB4</name>
<evidence type="ECO:0000256" key="3">
    <source>
        <dbReference type="ARBA" id="ARBA00022989"/>
    </source>
</evidence>
<keyword evidence="3" id="KW-1133">Transmembrane helix</keyword>
<dbReference type="RefSeq" id="WP_012833384.1">
    <property type="nucleotide sequence ID" value="NC_013441.1"/>
</dbReference>
<evidence type="ECO:0000259" key="6">
    <source>
        <dbReference type="Pfam" id="PF14237"/>
    </source>
</evidence>
<dbReference type="Pfam" id="PF05154">
    <property type="entry name" value="TM2"/>
    <property type="match status" value="1"/>
</dbReference>
<sequence length="133" mass="14132">MSYQQPAYGGPQGGQSFYVNIMGQEQGPLDVAQLHQMAIAGQLKGETLVRAADAPNPFPASQVPGLFSDKEWMTTLLISFFLGGLGIDRFYLGQTGLGVGKLLTCGGCGVWSLIDLILIAMRKVTDADGRPLA</sequence>
<feature type="domain" description="GYF" evidence="6">
    <location>
        <begin position="18"/>
        <end position="66"/>
    </location>
</feature>
<dbReference type="EMBL" id="CP001802">
    <property type="protein sequence ID" value="ACY20816.1"/>
    <property type="molecule type" value="Genomic_DNA"/>
</dbReference>
<reference evidence="8" key="1">
    <citation type="submission" date="2009-10" db="EMBL/GenBank/DDBJ databases">
        <title>The complete chromosome of Gordonia bronchialis DSM 43247.</title>
        <authorList>
            <consortium name="US DOE Joint Genome Institute (JGI-PGF)"/>
            <person name="Lucas S."/>
            <person name="Copeland A."/>
            <person name="Lapidus A."/>
            <person name="Glavina del Rio T."/>
            <person name="Dalin E."/>
            <person name="Tice H."/>
            <person name="Bruce D."/>
            <person name="Goodwin L."/>
            <person name="Pitluck S."/>
            <person name="Kyrpides N."/>
            <person name="Mavromatis K."/>
            <person name="Ivanova N."/>
            <person name="Ovchinnikova G."/>
            <person name="Saunders E."/>
            <person name="Brettin T."/>
            <person name="Detter J.C."/>
            <person name="Han C."/>
            <person name="Larimer F."/>
            <person name="Land M."/>
            <person name="Hauser L."/>
            <person name="Markowitz V."/>
            <person name="Cheng J.-F."/>
            <person name="Hugenholtz P."/>
            <person name="Woyke T."/>
            <person name="Wu D."/>
            <person name="Jando M."/>
            <person name="Schneider S."/>
            <person name="Goeker M."/>
            <person name="Klenk H.-P."/>
            <person name="Eisen J.A."/>
        </authorList>
    </citation>
    <scope>NUCLEOTIDE SEQUENCE [LARGE SCALE GENOMIC DNA]</scope>
    <source>
        <strain evidence="8">ATCC 25592 / DSM 43247 / BCRC 13721 / JCM 3198 / KCTC 3076 / NBRC 16047 / NCTC 10667</strain>
    </source>
</reference>
<proteinExistence type="predicted"/>
<dbReference type="PANTHER" id="PTHR21016:SF25">
    <property type="entry name" value="TM2 DOMAIN-CONTAINING PROTEIN DDB_G0277895-RELATED"/>
    <property type="match status" value="1"/>
</dbReference>
<evidence type="ECO:0000256" key="1">
    <source>
        <dbReference type="ARBA" id="ARBA00004141"/>
    </source>
</evidence>
<evidence type="ECO:0000256" key="4">
    <source>
        <dbReference type="ARBA" id="ARBA00023136"/>
    </source>
</evidence>
<keyword evidence="4" id="KW-0472">Membrane</keyword>
<dbReference type="AlphaFoldDB" id="D0L731"/>
<evidence type="ECO:0000259" key="5">
    <source>
        <dbReference type="Pfam" id="PF05154"/>
    </source>
</evidence>
<dbReference type="GO" id="GO:0016020">
    <property type="term" value="C:membrane"/>
    <property type="evidence" value="ECO:0007669"/>
    <property type="project" value="UniProtKB-SubCell"/>
</dbReference>
<dbReference type="InterPro" id="IPR025640">
    <property type="entry name" value="GYF_2"/>
</dbReference>
<dbReference type="Proteomes" id="UP000001219">
    <property type="component" value="Chromosome"/>
</dbReference>
<accession>D0L731</accession>
<dbReference type="PANTHER" id="PTHR21016">
    <property type="entry name" value="BETA-AMYLOID BINDING PROTEIN-RELATED"/>
    <property type="match status" value="1"/>
</dbReference>
<dbReference type="InterPro" id="IPR050932">
    <property type="entry name" value="TM2D1-3-like"/>
</dbReference>
<dbReference type="InterPro" id="IPR007829">
    <property type="entry name" value="TM2"/>
</dbReference>
<evidence type="ECO:0000313" key="8">
    <source>
        <dbReference type="Proteomes" id="UP000001219"/>
    </source>
</evidence>
<dbReference type="OrthoDB" id="2004788at2"/>
<dbReference type="eggNOG" id="COG2314">
    <property type="taxonomic scope" value="Bacteria"/>
</dbReference>
<keyword evidence="8" id="KW-1185">Reference proteome</keyword>
<protein>
    <submittedName>
        <fullName evidence="7">TM2 domain containing protein</fullName>
    </submittedName>
</protein>
<feature type="domain" description="TM2" evidence="5">
    <location>
        <begin position="69"/>
        <end position="117"/>
    </location>
</feature>
<comment type="subcellular location">
    <subcellularLocation>
        <location evidence="1">Membrane</location>
        <topology evidence="1">Multi-pass membrane protein</topology>
    </subcellularLocation>
</comment>
<dbReference type="KEGG" id="gbr:Gbro_1541"/>
<gene>
    <name evidence="7" type="ordered locus">Gbro_1541</name>
</gene>